<dbReference type="SUPFAM" id="SSF48576">
    <property type="entry name" value="Terpenoid synthases"/>
    <property type="match status" value="1"/>
</dbReference>
<organism evidence="11 12">
    <name type="scientific">Synchytrium endobioticum</name>
    <dbReference type="NCBI Taxonomy" id="286115"/>
    <lineage>
        <taxon>Eukaryota</taxon>
        <taxon>Fungi</taxon>
        <taxon>Fungi incertae sedis</taxon>
        <taxon>Chytridiomycota</taxon>
        <taxon>Chytridiomycota incertae sedis</taxon>
        <taxon>Chytridiomycetes</taxon>
        <taxon>Synchytriales</taxon>
        <taxon>Synchytriaceae</taxon>
        <taxon>Synchytrium</taxon>
    </lineage>
</organism>
<evidence type="ECO:0000256" key="10">
    <source>
        <dbReference type="RuleBase" id="RU004466"/>
    </source>
</evidence>
<dbReference type="GO" id="GO:0005737">
    <property type="term" value="C:cytoplasm"/>
    <property type="evidence" value="ECO:0007669"/>
    <property type="project" value="TreeGrafter"/>
</dbReference>
<gene>
    <name evidence="11" type="ORF">SeLEV6574_g03079</name>
</gene>
<dbReference type="EMBL" id="QEAM01000096">
    <property type="protein sequence ID" value="TPX46723.1"/>
    <property type="molecule type" value="Genomic_DNA"/>
</dbReference>
<comment type="pathway">
    <text evidence="2">Isoprenoid biosynthesis; geranyl diphosphate biosynthesis; geranyl diphosphate from dimethylallyl diphosphate and isopentenyl diphosphate: step 1/1.</text>
</comment>
<reference evidence="11 12" key="1">
    <citation type="journal article" date="2019" name="Sci. Rep.">
        <title>Comparative genomics of chytrid fungi reveal insights into the obligate biotrophic and pathogenic lifestyle of Synchytrium endobioticum.</title>
        <authorList>
            <person name="van de Vossenberg B.T.L.H."/>
            <person name="Warris S."/>
            <person name="Nguyen H.D.T."/>
            <person name="van Gent-Pelzer M.P.E."/>
            <person name="Joly D.L."/>
            <person name="van de Geest H.C."/>
            <person name="Bonants P.J.M."/>
            <person name="Smith D.S."/>
            <person name="Levesque C.A."/>
            <person name="van der Lee T.A.J."/>
        </authorList>
    </citation>
    <scope>NUCLEOTIDE SEQUENCE [LARGE SCALE GENOMIC DNA]</scope>
    <source>
        <strain evidence="11 12">LEV6574</strain>
    </source>
</reference>
<dbReference type="CDD" id="cd00685">
    <property type="entry name" value="Trans_IPPS_HT"/>
    <property type="match status" value="1"/>
</dbReference>
<dbReference type="SFLD" id="SFLDG01017">
    <property type="entry name" value="Polyprenyl_Transferase_Like"/>
    <property type="match status" value="1"/>
</dbReference>
<keyword evidence="8" id="KW-0460">Magnesium</keyword>
<dbReference type="PROSITE" id="PS00444">
    <property type="entry name" value="POLYPRENYL_SYNTHASE_2"/>
    <property type="match status" value="1"/>
</dbReference>
<evidence type="ECO:0008006" key="13">
    <source>
        <dbReference type="Google" id="ProtNLM"/>
    </source>
</evidence>
<evidence type="ECO:0000313" key="12">
    <source>
        <dbReference type="Proteomes" id="UP000320475"/>
    </source>
</evidence>
<protein>
    <recommendedName>
        <fullName evidence="13">Farnesyl pyrophosphate synthase</fullName>
    </recommendedName>
</protein>
<dbReference type="AlphaFoldDB" id="A0A507D5J6"/>
<dbReference type="VEuPathDB" id="FungiDB:SeMB42_g01860"/>
<dbReference type="GO" id="GO:0045337">
    <property type="term" value="P:farnesyl diphosphate biosynthetic process"/>
    <property type="evidence" value="ECO:0007669"/>
    <property type="project" value="TreeGrafter"/>
</dbReference>
<evidence type="ECO:0000256" key="8">
    <source>
        <dbReference type="ARBA" id="ARBA00022842"/>
    </source>
</evidence>
<dbReference type="OrthoDB" id="10257492at2759"/>
<dbReference type="FunFam" id="1.10.600.10:FF:000006">
    <property type="entry name" value="Farnesyl pyrophosphate synthase"/>
    <property type="match status" value="1"/>
</dbReference>
<dbReference type="PROSITE" id="PS00723">
    <property type="entry name" value="POLYPRENYL_SYNTHASE_1"/>
    <property type="match status" value="1"/>
</dbReference>
<name>A0A507D5J6_9FUNG</name>
<dbReference type="InterPro" id="IPR000092">
    <property type="entry name" value="Polyprenyl_synt"/>
</dbReference>
<evidence type="ECO:0000256" key="4">
    <source>
        <dbReference type="ARBA" id="ARBA00006706"/>
    </source>
</evidence>
<dbReference type="InterPro" id="IPR033749">
    <property type="entry name" value="Polyprenyl_synt_CS"/>
</dbReference>
<comment type="cofactor">
    <cofactor evidence="1">
        <name>Mg(2+)</name>
        <dbReference type="ChEBI" id="CHEBI:18420"/>
    </cofactor>
</comment>
<comment type="similarity">
    <text evidence="4 10">Belongs to the FPP/GGPP synthase family.</text>
</comment>
<comment type="caution">
    <text evidence="11">The sequence shown here is derived from an EMBL/GenBank/DDBJ whole genome shotgun (WGS) entry which is preliminary data.</text>
</comment>
<evidence type="ECO:0000256" key="5">
    <source>
        <dbReference type="ARBA" id="ARBA00022516"/>
    </source>
</evidence>
<dbReference type="PANTHER" id="PTHR11525:SF0">
    <property type="entry name" value="FARNESYL PYROPHOSPHATE SYNTHASE"/>
    <property type="match status" value="1"/>
</dbReference>
<evidence type="ECO:0000313" key="11">
    <source>
        <dbReference type="EMBL" id="TPX46723.1"/>
    </source>
</evidence>
<dbReference type="Proteomes" id="UP000320475">
    <property type="component" value="Unassembled WGS sequence"/>
</dbReference>
<keyword evidence="7" id="KW-0479">Metal-binding</keyword>
<dbReference type="GO" id="GO:0004337">
    <property type="term" value="F:(2E,6E)-farnesyl diphosphate synthase activity"/>
    <property type="evidence" value="ECO:0007669"/>
    <property type="project" value="TreeGrafter"/>
</dbReference>
<evidence type="ECO:0000256" key="7">
    <source>
        <dbReference type="ARBA" id="ARBA00022723"/>
    </source>
</evidence>
<dbReference type="GO" id="GO:0046872">
    <property type="term" value="F:metal ion binding"/>
    <property type="evidence" value="ECO:0007669"/>
    <property type="project" value="UniProtKB-KW"/>
</dbReference>
<accession>A0A507D5J6</accession>
<dbReference type="InterPro" id="IPR008949">
    <property type="entry name" value="Isoprenoid_synthase_dom_sf"/>
</dbReference>
<sequence length="349" mass="40526">MAKSNSTAETECFLKVYDVLRQDILNELPMYKMPLDGAKHVEKVLDFNIRGGKMNRGLMVLTALESLRNRELTEDEIFKAQTLGWCIEWLQAFFLIADDIMDGSQTRRGQPCWYKMAGVGLMAINDGFVIESCIYKLLKKYFKNDEYYVDLLELFHEVTYQTELGQLMDLITAPEDKVDLAKFSIQKHAWIVEYKTAYYSFYLPIAAAMRMAGIQDDKAYKQAMDVLIPLGEYFQVQDDYLDCYGTPEMIGKIGTDIQDNKCSWLIVQALSRASAEQRKLLDQNYGKKDEKSVAIVKDVYRQLAIEDVFEKYEAQSKERIEALISKLDENSLPRDMFTKFLDRIFKRKK</sequence>
<evidence type="ECO:0000256" key="2">
    <source>
        <dbReference type="ARBA" id="ARBA00004932"/>
    </source>
</evidence>
<proteinExistence type="inferred from homology"/>
<evidence type="ECO:0000256" key="1">
    <source>
        <dbReference type="ARBA" id="ARBA00001946"/>
    </source>
</evidence>
<dbReference type="Gene3D" id="1.10.600.10">
    <property type="entry name" value="Farnesyl Diphosphate Synthase"/>
    <property type="match status" value="1"/>
</dbReference>
<comment type="pathway">
    <text evidence="3">Isoprenoid biosynthesis; farnesyl diphosphate biosynthesis; farnesyl diphosphate from geranyl diphosphate and isopentenyl diphosphate: step 1/1.</text>
</comment>
<keyword evidence="5" id="KW-0444">Lipid biosynthesis</keyword>
<evidence type="ECO:0000256" key="3">
    <source>
        <dbReference type="ARBA" id="ARBA00005035"/>
    </source>
</evidence>
<keyword evidence="9" id="KW-0443">Lipid metabolism</keyword>
<keyword evidence="6 10" id="KW-0808">Transferase</keyword>
<dbReference type="SFLD" id="SFLDS00005">
    <property type="entry name" value="Isoprenoid_Synthase_Type_I"/>
    <property type="match status" value="1"/>
</dbReference>
<evidence type="ECO:0000256" key="6">
    <source>
        <dbReference type="ARBA" id="ARBA00022679"/>
    </source>
</evidence>
<dbReference type="PANTHER" id="PTHR11525">
    <property type="entry name" value="FARNESYL-PYROPHOSPHATE SYNTHETASE"/>
    <property type="match status" value="1"/>
</dbReference>
<evidence type="ECO:0000256" key="9">
    <source>
        <dbReference type="ARBA" id="ARBA00023098"/>
    </source>
</evidence>
<dbReference type="Pfam" id="PF00348">
    <property type="entry name" value="polyprenyl_synt"/>
    <property type="match status" value="1"/>
</dbReference>
<dbReference type="InterPro" id="IPR039702">
    <property type="entry name" value="FPS1-like"/>
</dbReference>
<dbReference type="GO" id="GO:0004161">
    <property type="term" value="F:dimethylallyltranstransferase activity"/>
    <property type="evidence" value="ECO:0007669"/>
    <property type="project" value="TreeGrafter"/>
</dbReference>